<dbReference type="RefSeq" id="WP_168727542.1">
    <property type="nucleotide sequence ID" value="NZ_CP051297.1"/>
</dbReference>
<reference evidence="2 3" key="1">
    <citation type="submission" date="2020-05" db="EMBL/GenBank/DDBJ databases">
        <title>Complete genome sequence of Alicycliphilus denitrificans DP3.</title>
        <authorList>
            <person name="Chen X."/>
        </authorList>
    </citation>
    <scope>NUCLEOTIDE SEQUENCE [LARGE SCALE GENOMIC DNA]</scope>
    <source>
        <strain evidence="2 3">DP3</strain>
        <plasmid evidence="3">pdp3</plasmid>
    </source>
</reference>
<sequence length="102" mass="11632">MNLDRRTLMQLLLGVALFAAAAISSVFLDNYKLQVFTTLAMVCVLCWGWNIVGGYIVEAIPRWPPSPSSVWVHMQEVSLRCRACRSAWRGSAPRWPAWPWRP</sequence>
<evidence type="ECO:0000256" key="1">
    <source>
        <dbReference type="SAM" id="Phobius"/>
    </source>
</evidence>
<organism evidence="2 3">
    <name type="scientific">Alicycliphilus denitrificans</name>
    <dbReference type="NCBI Taxonomy" id="179636"/>
    <lineage>
        <taxon>Bacteria</taxon>
        <taxon>Pseudomonadati</taxon>
        <taxon>Pseudomonadota</taxon>
        <taxon>Betaproteobacteria</taxon>
        <taxon>Burkholderiales</taxon>
        <taxon>Comamonadaceae</taxon>
        <taxon>Alicycliphilus</taxon>
    </lineage>
</organism>
<accession>A0A858ZMY1</accession>
<protein>
    <submittedName>
        <fullName evidence="2">Uncharacterized protein</fullName>
    </submittedName>
</protein>
<dbReference type="EMBL" id="CP051297">
    <property type="protein sequence ID" value="QKD42074.1"/>
    <property type="molecule type" value="Genomic_DNA"/>
</dbReference>
<keyword evidence="1" id="KW-0812">Transmembrane</keyword>
<proteinExistence type="predicted"/>
<name>A0A858ZMY1_9BURK</name>
<keyword evidence="1" id="KW-1133">Transmembrane helix</keyword>
<dbReference type="Proteomes" id="UP000500755">
    <property type="component" value="Plasmid pDP3"/>
</dbReference>
<evidence type="ECO:0000313" key="2">
    <source>
        <dbReference type="EMBL" id="QKD42074.1"/>
    </source>
</evidence>
<feature type="transmembrane region" description="Helical" evidence="1">
    <location>
        <begin position="38"/>
        <end position="57"/>
    </location>
</feature>
<dbReference type="AlphaFoldDB" id="A0A858ZMY1"/>
<keyword evidence="2" id="KW-0614">Plasmid</keyword>
<keyword evidence="1" id="KW-0472">Membrane</keyword>
<evidence type="ECO:0000313" key="3">
    <source>
        <dbReference type="Proteomes" id="UP000500755"/>
    </source>
</evidence>
<geneLocation type="plasmid" evidence="3">
    <name>pdp3</name>
</geneLocation>
<gene>
    <name evidence="2" type="ORF">HF896_00270</name>
</gene>